<evidence type="ECO:0000313" key="9">
    <source>
        <dbReference type="EMBL" id="GJJ12479.1"/>
    </source>
</evidence>
<proteinExistence type="inferred from homology"/>
<protein>
    <recommendedName>
        <fullName evidence="7">Autophagy-related protein</fullName>
    </recommendedName>
</protein>
<evidence type="ECO:0000313" key="10">
    <source>
        <dbReference type="Proteomes" id="UP001050691"/>
    </source>
</evidence>
<evidence type="ECO:0000256" key="6">
    <source>
        <dbReference type="ARBA" id="ARBA00023329"/>
    </source>
</evidence>
<dbReference type="GO" id="GO:0006914">
    <property type="term" value="P:autophagy"/>
    <property type="evidence" value="ECO:0007669"/>
    <property type="project" value="UniProtKB-KW"/>
</dbReference>
<sequence>MRSKFKDEHPFEKRKAEAERIRQKYPDRIPVICEKADRTDIPTIDKKKYLVPSDLTVGQFVYVIRKRIKLAPEKAIFIFVDEVLPPTAALMSAIYEEHRLAAKYPRWRLPQPTELILKAFLAYSVMSDYSGTDSVVESHSNRTPRILPCVYLFPPEEDEGNVVCVFPSTRPDPFNSTPRTSGDVFYQLPDALDEEEGARYGVSTYMTSYSVSYQGKKPDSRTRSTNAQSNKTLNKKRNCTDPHNPAVFRMPSECDQDLEDESIFIPPSSRRSSVFEDRSIPPEPVTMKNIDTSLEGSSSFPSSPLEVSTRSSSSFKEKAKTAFKTFRRPTLKRRKEPAIETPDPPAGVGPSHEDVFPIGLKKKKNRRSLMSFLNSSSTSINPTSSVELHTQNSTDLSLLKKGKSCAAPPSNPSMPNGSTSGSQLVPKSSKLSRRRSITQIFSRKTPYENSNKLEDPVQISDPPERRQSLSTPSGSETGDDEPKSPVMLSETTEDIAMEDDSDLVSTPRSMSRPMPLDMGKVADFSNRFSLHVDDNPSTDSPIMELAVQLNSLDFNHLDPAVYSDSNDDD</sequence>
<organism evidence="9 10">
    <name type="scientific">Clathrus columnatus</name>
    <dbReference type="NCBI Taxonomy" id="1419009"/>
    <lineage>
        <taxon>Eukaryota</taxon>
        <taxon>Fungi</taxon>
        <taxon>Dikarya</taxon>
        <taxon>Basidiomycota</taxon>
        <taxon>Agaricomycotina</taxon>
        <taxon>Agaricomycetes</taxon>
        <taxon>Phallomycetidae</taxon>
        <taxon>Phallales</taxon>
        <taxon>Clathraceae</taxon>
        <taxon>Clathrus</taxon>
    </lineage>
</organism>
<dbReference type="GO" id="GO:0031410">
    <property type="term" value="C:cytoplasmic vesicle"/>
    <property type="evidence" value="ECO:0007669"/>
    <property type="project" value="UniProtKB-KW"/>
</dbReference>
<dbReference type="AlphaFoldDB" id="A0AAV5ACV4"/>
<feature type="region of interest" description="Disordered" evidence="8">
    <location>
        <begin position="294"/>
        <end position="361"/>
    </location>
</feature>
<feature type="compositionally biased region" description="Basic residues" evidence="8">
    <location>
        <begin position="325"/>
        <end position="335"/>
    </location>
</feature>
<keyword evidence="3 7" id="KW-0072">Autophagy</keyword>
<keyword evidence="6" id="KW-0968">Cytoplasmic vesicle</keyword>
<evidence type="ECO:0000256" key="3">
    <source>
        <dbReference type="ARBA" id="ARBA00023006"/>
    </source>
</evidence>
<dbReference type="Proteomes" id="UP001050691">
    <property type="component" value="Unassembled WGS sequence"/>
</dbReference>
<dbReference type="Gene3D" id="3.10.20.90">
    <property type="entry name" value="Phosphatidylinositol 3-kinase Catalytic Subunit, Chain A, domain 1"/>
    <property type="match status" value="1"/>
</dbReference>
<feature type="region of interest" description="Disordered" evidence="8">
    <location>
        <begin position="401"/>
        <end position="519"/>
    </location>
</feature>
<keyword evidence="4" id="KW-0472">Membrane</keyword>
<comment type="subcellular location">
    <subcellularLocation>
        <location evidence="1">Cytoplasmic vesicle</location>
        <location evidence="1">Autophagosome membrane</location>
        <topology evidence="1">Lipid-anchor</topology>
    </subcellularLocation>
</comment>
<feature type="compositionally biased region" description="Polar residues" evidence="8">
    <location>
        <begin position="437"/>
        <end position="450"/>
    </location>
</feature>
<evidence type="ECO:0000256" key="2">
    <source>
        <dbReference type="ARBA" id="ARBA00007293"/>
    </source>
</evidence>
<feature type="compositionally biased region" description="Low complexity" evidence="8">
    <location>
        <begin position="294"/>
        <end position="314"/>
    </location>
</feature>
<dbReference type="InterPro" id="IPR029071">
    <property type="entry name" value="Ubiquitin-like_domsf"/>
</dbReference>
<evidence type="ECO:0000256" key="5">
    <source>
        <dbReference type="ARBA" id="ARBA00023288"/>
    </source>
</evidence>
<comment type="caution">
    <text evidence="9">The sequence shown here is derived from an EMBL/GenBank/DDBJ whole genome shotgun (WGS) entry which is preliminary data.</text>
</comment>
<dbReference type="Pfam" id="PF02991">
    <property type="entry name" value="ATG8"/>
    <property type="match status" value="1"/>
</dbReference>
<evidence type="ECO:0000256" key="8">
    <source>
        <dbReference type="SAM" id="MobiDB-lite"/>
    </source>
</evidence>
<feature type="compositionally biased region" description="Polar residues" evidence="8">
    <location>
        <begin position="223"/>
        <end position="232"/>
    </location>
</feature>
<dbReference type="SUPFAM" id="SSF54236">
    <property type="entry name" value="Ubiquitin-like"/>
    <property type="match status" value="1"/>
</dbReference>
<evidence type="ECO:0000256" key="1">
    <source>
        <dbReference type="ARBA" id="ARBA00004512"/>
    </source>
</evidence>
<feature type="region of interest" description="Disordered" evidence="8">
    <location>
        <begin position="212"/>
        <end position="245"/>
    </location>
</feature>
<dbReference type="CDD" id="cd16128">
    <property type="entry name" value="Ubl_ATG8"/>
    <property type="match status" value="1"/>
</dbReference>
<comment type="similarity">
    <text evidence="2 7">Belongs to the ATG8 family.</text>
</comment>
<feature type="compositionally biased region" description="Acidic residues" evidence="8">
    <location>
        <begin position="491"/>
        <end position="502"/>
    </location>
</feature>
<dbReference type="PANTHER" id="PTHR10969">
    <property type="entry name" value="MICROTUBULE-ASSOCIATED PROTEINS 1A/1B LIGHT CHAIN 3-RELATED"/>
    <property type="match status" value="1"/>
</dbReference>
<gene>
    <name evidence="9" type="ORF">Clacol_006721</name>
</gene>
<reference evidence="9" key="1">
    <citation type="submission" date="2021-10" db="EMBL/GenBank/DDBJ databases">
        <title>De novo Genome Assembly of Clathrus columnatus (Basidiomycota, Fungi) Using Illumina and Nanopore Sequence Data.</title>
        <authorList>
            <person name="Ogiso-Tanaka E."/>
            <person name="Itagaki H."/>
            <person name="Hosoya T."/>
            <person name="Hosaka K."/>
        </authorList>
    </citation>
    <scope>NUCLEOTIDE SEQUENCE</scope>
    <source>
        <strain evidence="9">MO-923</strain>
    </source>
</reference>
<dbReference type="GO" id="GO:0000421">
    <property type="term" value="C:autophagosome membrane"/>
    <property type="evidence" value="ECO:0007669"/>
    <property type="project" value="UniProtKB-SubCell"/>
</dbReference>
<dbReference type="EMBL" id="BPWL01000007">
    <property type="protein sequence ID" value="GJJ12479.1"/>
    <property type="molecule type" value="Genomic_DNA"/>
</dbReference>
<dbReference type="InterPro" id="IPR004241">
    <property type="entry name" value="Atg8-like"/>
</dbReference>
<evidence type="ECO:0000256" key="7">
    <source>
        <dbReference type="RuleBase" id="RU004384"/>
    </source>
</evidence>
<keyword evidence="10" id="KW-1185">Reference proteome</keyword>
<evidence type="ECO:0000256" key="4">
    <source>
        <dbReference type="ARBA" id="ARBA00023136"/>
    </source>
</evidence>
<name>A0AAV5ACV4_9AGAM</name>
<feature type="compositionally biased region" description="Polar residues" evidence="8">
    <location>
        <begin position="413"/>
        <end position="426"/>
    </location>
</feature>
<keyword evidence="5" id="KW-0449">Lipoprotein</keyword>
<accession>A0AAV5ACV4</accession>